<feature type="signal peptide" evidence="2">
    <location>
        <begin position="1"/>
        <end position="29"/>
    </location>
</feature>
<reference evidence="3 4" key="1">
    <citation type="submission" date="2024-06" db="EMBL/GenBank/DDBJ databases">
        <title>The Natural Products Discovery Center: Release of the First 8490 Sequenced Strains for Exploring Actinobacteria Biosynthetic Diversity.</title>
        <authorList>
            <person name="Kalkreuter E."/>
            <person name="Kautsar S.A."/>
            <person name="Yang D."/>
            <person name="Bader C.D."/>
            <person name="Teijaro C.N."/>
            <person name="Fluegel L."/>
            <person name="Davis C.M."/>
            <person name="Simpson J.R."/>
            <person name="Lauterbach L."/>
            <person name="Steele A.D."/>
            <person name="Gui C."/>
            <person name="Meng S."/>
            <person name="Li G."/>
            <person name="Viehrig K."/>
            <person name="Ye F."/>
            <person name="Su P."/>
            <person name="Kiefer A.F."/>
            <person name="Nichols A."/>
            <person name="Cepeda A.J."/>
            <person name="Yan W."/>
            <person name="Fan B."/>
            <person name="Jiang Y."/>
            <person name="Adhikari A."/>
            <person name="Zheng C.-J."/>
            <person name="Schuster L."/>
            <person name="Cowan T.M."/>
            <person name="Smanski M.J."/>
            <person name="Chevrette M.G."/>
            <person name="De Carvalho L.P.S."/>
            <person name="Shen B."/>
        </authorList>
    </citation>
    <scope>NUCLEOTIDE SEQUENCE [LARGE SCALE GENOMIC DNA]</scope>
    <source>
        <strain evidence="3 4">NPDC000155</strain>
    </source>
</reference>
<keyword evidence="2" id="KW-0732">Signal</keyword>
<proteinExistence type="predicted"/>
<gene>
    <name evidence="3" type="ORF">ABT384_38965</name>
</gene>
<accession>A0ABV1Y403</accession>
<dbReference type="RefSeq" id="WP_190075313.1">
    <property type="nucleotide sequence ID" value="NZ_BNBM01000024.1"/>
</dbReference>
<feature type="region of interest" description="Disordered" evidence="1">
    <location>
        <begin position="61"/>
        <end position="85"/>
    </location>
</feature>
<keyword evidence="4" id="KW-1185">Reference proteome</keyword>
<protein>
    <submittedName>
        <fullName evidence="3">Uncharacterized protein</fullName>
    </submittedName>
</protein>
<evidence type="ECO:0000256" key="1">
    <source>
        <dbReference type="SAM" id="MobiDB-lite"/>
    </source>
</evidence>
<dbReference type="EMBL" id="JBEPFB010000025">
    <property type="protein sequence ID" value="MER7378596.1"/>
    <property type="molecule type" value="Genomic_DNA"/>
</dbReference>
<evidence type="ECO:0000256" key="2">
    <source>
        <dbReference type="SAM" id="SignalP"/>
    </source>
</evidence>
<organism evidence="3 4">
    <name type="scientific">Streptomyces lanatus</name>
    <dbReference type="NCBI Taxonomy" id="66900"/>
    <lineage>
        <taxon>Bacteria</taxon>
        <taxon>Bacillati</taxon>
        <taxon>Actinomycetota</taxon>
        <taxon>Actinomycetes</taxon>
        <taxon>Kitasatosporales</taxon>
        <taxon>Streptomycetaceae</taxon>
        <taxon>Streptomyces</taxon>
    </lineage>
</organism>
<sequence>MRRFQRVAVVAAAVAGLSAFGIGAGSAFAHEDDWDGQAVTAVANSSANAVATSGAPYGKDAGAPYAAPEAAPQAAPQAAPVAAPEAAPKAAAPEYGYGEYSAPTYAAQ</sequence>
<comment type="caution">
    <text evidence="3">The sequence shown here is derived from an EMBL/GenBank/DDBJ whole genome shotgun (WGS) entry which is preliminary data.</text>
</comment>
<name>A0ABV1Y403_9ACTN</name>
<feature type="chain" id="PRO_5047182882" evidence="2">
    <location>
        <begin position="30"/>
        <end position="108"/>
    </location>
</feature>
<evidence type="ECO:0000313" key="4">
    <source>
        <dbReference type="Proteomes" id="UP001486207"/>
    </source>
</evidence>
<evidence type="ECO:0000313" key="3">
    <source>
        <dbReference type="EMBL" id="MER7378596.1"/>
    </source>
</evidence>
<dbReference type="Proteomes" id="UP001486207">
    <property type="component" value="Unassembled WGS sequence"/>
</dbReference>